<name>A0AAD0RUY1_9NEIS</name>
<accession>A0AAD0RUY1</accession>
<keyword evidence="3" id="KW-1185">Reference proteome</keyword>
<proteinExistence type="predicted"/>
<sequence length="99" mass="9931">MLERTAPGQARLSGRLNMDSCGPLAAPLAKLAGEAPLRLDLSGIAGADSAALALLLGARRAADAAGHALSLENWPSGLSALLDLYSLAELLSAPAAEAE</sequence>
<dbReference type="InterPro" id="IPR036513">
    <property type="entry name" value="STAS_dom_sf"/>
</dbReference>
<dbReference type="Gene3D" id="3.30.750.24">
    <property type="entry name" value="STAS domain"/>
    <property type="match status" value="1"/>
</dbReference>
<evidence type="ECO:0000313" key="2">
    <source>
        <dbReference type="EMBL" id="AXT48584.1"/>
    </source>
</evidence>
<dbReference type="SUPFAM" id="SSF52091">
    <property type="entry name" value="SpoIIaa-like"/>
    <property type="match status" value="1"/>
</dbReference>
<dbReference type="Proteomes" id="UP000259465">
    <property type="component" value="Chromosome"/>
</dbReference>
<reference evidence="2 3" key="1">
    <citation type="submission" date="2018-08" db="EMBL/GenBank/DDBJ databases">
        <title>Complete genome sequence of JP2-74.</title>
        <authorList>
            <person name="Wu L."/>
        </authorList>
    </citation>
    <scope>NUCLEOTIDE SEQUENCE [LARGE SCALE GENOMIC DNA]</scope>
    <source>
        <strain evidence="2 3">JP2-74</strain>
    </source>
</reference>
<feature type="domain" description="STAS" evidence="1">
    <location>
        <begin position="11"/>
        <end position="99"/>
    </location>
</feature>
<dbReference type="Pfam" id="PF13466">
    <property type="entry name" value="STAS_2"/>
    <property type="match status" value="1"/>
</dbReference>
<dbReference type="InterPro" id="IPR058548">
    <property type="entry name" value="MlaB-like_STAS"/>
</dbReference>
<dbReference type="GeneID" id="58562213"/>
<dbReference type="AlphaFoldDB" id="A0AAD0RUY1"/>
<gene>
    <name evidence="2" type="ORF">D1345_21520</name>
</gene>
<evidence type="ECO:0000259" key="1">
    <source>
        <dbReference type="PROSITE" id="PS50801"/>
    </source>
</evidence>
<organism evidence="2 3">
    <name type="scientific">Chromobacterium rhizoryzae</name>
    <dbReference type="NCBI Taxonomy" id="1778675"/>
    <lineage>
        <taxon>Bacteria</taxon>
        <taxon>Pseudomonadati</taxon>
        <taxon>Pseudomonadota</taxon>
        <taxon>Betaproteobacteria</taxon>
        <taxon>Neisseriales</taxon>
        <taxon>Chromobacteriaceae</taxon>
        <taxon>Chromobacterium</taxon>
    </lineage>
</organism>
<dbReference type="KEGG" id="crz:D1345_21520"/>
<evidence type="ECO:0000313" key="3">
    <source>
        <dbReference type="Proteomes" id="UP000259465"/>
    </source>
</evidence>
<protein>
    <submittedName>
        <fullName evidence="2">STAS domain-containing protein</fullName>
    </submittedName>
</protein>
<dbReference type="RefSeq" id="WP_019103825.1">
    <property type="nucleotide sequence ID" value="NZ_CP031968.1"/>
</dbReference>
<dbReference type="EMBL" id="CP031968">
    <property type="protein sequence ID" value="AXT48584.1"/>
    <property type="molecule type" value="Genomic_DNA"/>
</dbReference>
<dbReference type="InterPro" id="IPR002645">
    <property type="entry name" value="STAS_dom"/>
</dbReference>
<dbReference type="PROSITE" id="PS50801">
    <property type="entry name" value="STAS"/>
    <property type="match status" value="1"/>
</dbReference>